<dbReference type="Pfam" id="PF25990">
    <property type="entry name" value="Beta-barrel_YknX"/>
    <property type="match status" value="1"/>
</dbReference>
<dbReference type="InterPro" id="IPR058636">
    <property type="entry name" value="Beta-barrel_YknX"/>
</dbReference>
<dbReference type="GO" id="GO:0030313">
    <property type="term" value="C:cell envelope"/>
    <property type="evidence" value="ECO:0007669"/>
    <property type="project" value="UniProtKB-SubCell"/>
</dbReference>
<evidence type="ECO:0000256" key="2">
    <source>
        <dbReference type="ARBA" id="ARBA00023054"/>
    </source>
</evidence>
<keyword evidence="2 3" id="KW-0175">Coiled coil</keyword>
<evidence type="ECO:0000313" key="9">
    <source>
        <dbReference type="Proteomes" id="UP000288943"/>
    </source>
</evidence>
<accession>A0A410WVZ4</accession>
<gene>
    <name evidence="7" type="ORF">M5X16_00275</name>
    <name evidence="8" type="ORF">PC41400_12905</name>
</gene>
<dbReference type="Pfam" id="PF25967">
    <property type="entry name" value="RND-MFP_C"/>
    <property type="match status" value="1"/>
</dbReference>
<evidence type="ECO:0000256" key="3">
    <source>
        <dbReference type="SAM" id="Coils"/>
    </source>
</evidence>
<keyword evidence="10" id="KW-1185">Reference proteome</keyword>
<dbReference type="KEGG" id="pchi:PC41400_12905"/>
<protein>
    <submittedName>
        <fullName evidence="7 8">Efflux transporter periplasmic adaptor subunit</fullName>
    </submittedName>
</protein>
<evidence type="ECO:0000313" key="8">
    <source>
        <dbReference type="EMBL" id="QAV18522.1"/>
    </source>
</evidence>
<name>A0A410WVZ4_9BACL</name>
<proteinExistence type="predicted"/>
<reference evidence="8 9" key="1">
    <citation type="submission" date="2018-01" db="EMBL/GenBank/DDBJ databases">
        <title>The whole genome sequencing and assembly of Paenibacillus chitinolyticus KCCM 41400 strain.</title>
        <authorList>
            <person name="Kim J.-Y."/>
            <person name="Park M.-K."/>
            <person name="Lee Y.-J."/>
            <person name="Yi H."/>
            <person name="Bahn Y.-S."/>
            <person name="Kim J.F."/>
            <person name="Lee D.-W."/>
        </authorList>
    </citation>
    <scope>NUCLEOTIDE SEQUENCE [LARGE SCALE GENOMIC DNA]</scope>
    <source>
        <strain evidence="8 9">KCCM 41400</strain>
    </source>
</reference>
<reference evidence="7 10" key="2">
    <citation type="submission" date="2022-05" db="EMBL/GenBank/DDBJ databases">
        <title>Genome Sequencing of Bee-Associated Microbes.</title>
        <authorList>
            <person name="Dunlap C."/>
        </authorList>
    </citation>
    <scope>NUCLEOTIDE SEQUENCE [LARGE SCALE GENOMIC DNA]</scope>
    <source>
        <strain evidence="7 10">NRRL B-23120</strain>
    </source>
</reference>
<feature type="compositionally biased region" description="Gly residues" evidence="4">
    <location>
        <begin position="531"/>
        <end position="563"/>
    </location>
</feature>
<dbReference type="EMBL" id="JAMDMJ010000001">
    <property type="protein sequence ID" value="MCY9594214.1"/>
    <property type="molecule type" value="Genomic_DNA"/>
</dbReference>
<dbReference type="PANTHER" id="PTHR32347">
    <property type="entry name" value="EFFLUX SYSTEM COMPONENT YKNX-RELATED"/>
    <property type="match status" value="1"/>
</dbReference>
<evidence type="ECO:0000256" key="4">
    <source>
        <dbReference type="SAM" id="MobiDB-lite"/>
    </source>
</evidence>
<dbReference type="Gene3D" id="1.10.287.470">
    <property type="entry name" value="Helix hairpin bin"/>
    <property type="match status" value="1"/>
</dbReference>
<dbReference type="PANTHER" id="PTHR32347:SF14">
    <property type="entry name" value="EFFLUX SYSTEM COMPONENT YKNX-RELATED"/>
    <property type="match status" value="1"/>
</dbReference>
<feature type="coiled-coil region" evidence="3">
    <location>
        <begin position="300"/>
        <end position="327"/>
    </location>
</feature>
<feature type="domain" description="Multidrug resistance protein MdtA-like C-terminal permuted SH3" evidence="5">
    <location>
        <begin position="461"/>
        <end position="508"/>
    </location>
</feature>
<dbReference type="Gene3D" id="2.40.30.170">
    <property type="match status" value="2"/>
</dbReference>
<dbReference type="RefSeq" id="WP_042228166.1">
    <property type="nucleotide sequence ID" value="NZ_CP026520.1"/>
</dbReference>
<dbReference type="InterPro" id="IPR050465">
    <property type="entry name" value="UPF0194_transport"/>
</dbReference>
<dbReference type="OrthoDB" id="2461559at2"/>
<evidence type="ECO:0000256" key="1">
    <source>
        <dbReference type="ARBA" id="ARBA00004196"/>
    </source>
</evidence>
<sequence length="569" mass="59604">MKWSGKVIGMSLAGVLLVGGGGYFAFGAVKKPMAGAAAQEVVTAVKKGDIRSTVSGTAQFEPKEKQTIVSPADATIKAMHLTRNMPVKAGDVLVELSSPTLENNLQKALMTQADIEKQIAELQRQQANMGTSAPIGGQLVLAPNIEVGSNVNKNTKIATVNDTTNLLATVLFPYEEALQLRSGEEIDLAVDGFSITKTGKVDAVNKTAKSDGKGGKALEVQIRIQNDGTLDAGLKVKASARIGNVSVDAVAESSLEYAKSAPVVAGVQGTVSSLPNKSGTLVKAGASVAVLENDTIQSDISDKEAALEQQKLAVQEARDKVADLVVKAPFDGVFSTDFVNTKENILASLTPGAKVKNAFEFGAVANMELMQLPIQVDELDLNAIKTGMKAEVSVDSLQGKKFEGEVTQISSMGTTTNGVTFYDVILAVKNTNELKYGMTATANILIENKTGVLYVSPEALQSRQGKRYVTLKKADGTLEAQHEVKIGIRSTTQVEITEGLKEGDKVVVPQKAQPTKMTQQEIDRLRQQYQGGQGGQGGGGFQGGGGLPGGGQGGQGSQGGGGQRANQTR</sequence>
<dbReference type="Gene3D" id="2.40.50.100">
    <property type="match status" value="1"/>
</dbReference>
<dbReference type="InterPro" id="IPR058627">
    <property type="entry name" value="MdtA-like_C"/>
</dbReference>
<dbReference type="GeneID" id="95375711"/>
<feature type="domain" description="YknX-like beta-barrel" evidence="6">
    <location>
        <begin position="375"/>
        <end position="444"/>
    </location>
</feature>
<feature type="region of interest" description="Disordered" evidence="4">
    <location>
        <begin position="510"/>
        <end position="569"/>
    </location>
</feature>
<dbReference type="AlphaFoldDB" id="A0A410WVZ4"/>
<dbReference type="SUPFAM" id="SSF111369">
    <property type="entry name" value="HlyD-like secretion proteins"/>
    <property type="match status" value="2"/>
</dbReference>
<dbReference type="EMBL" id="CP026520">
    <property type="protein sequence ID" value="QAV18522.1"/>
    <property type="molecule type" value="Genomic_DNA"/>
</dbReference>
<evidence type="ECO:0000259" key="6">
    <source>
        <dbReference type="Pfam" id="PF25990"/>
    </source>
</evidence>
<evidence type="ECO:0000313" key="7">
    <source>
        <dbReference type="EMBL" id="MCY9594214.1"/>
    </source>
</evidence>
<evidence type="ECO:0000259" key="5">
    <source>
        <dbReference type="Pfam" id="PF25967"/>
    </source>
</evidence>
<comment type="subcellular location">
    <subcellularLocation>
        <location evidence="1">Cell envelope</location>
    </subcellularLocation>
</comment>
<organism evidence="8 9">
    <name type="scientific">Paenibacillus chitinolyticus</name>
    <dbReference type="NCBI Taxonomy" id="79263"/>
    <lineage>
        <taxon>Bacteria</taxon>
        <taxon>Bacillati</taxon>
        <taxon>Bacillota</taxon>
        <taxon>Bacilli</taxon>
        <taxon>Bacillales</taxon>
        <taxon>Paenibacillaceae</taxon>
        <taxon>Paenibacillus</taxon>
    </lineage>
</organism>
<evidence type="ECO:0000313" key="10">
    <source>
        <dbReference type="Proteomes" id="UP001527202"/>
    </source>
</evidence>
<dbReference type="Gene3D" id="2.40.420.20">
    <property type="match status" value="1"/>
</dbReference>
<dbReference type="Proteomes" id="UP001527202">
    <property type="component" value="Unassembled WGS sequence"/>
</dbReference>
<dbReference type="Proteomes" id="UP000288943">
    <property type="component" value="Chromosome"/>
</dbReference>